<reference evidence="9" key="1">
    <citation type="journal article" date="2023" name="IMA Fungus">
        <title>Comparative genomic study of the Penicillium genus elucidates a diverse pangenome and 15 lateral gene transfer events.</title>
        <authorList>
            <person name="Petersen C."/>
            <person name="Sorensen T."/>
            <person name="Nielsen M.R."/>
            <person name="Sondergaard T.E."/>
            <person name="Sorensen J.L."/>
            <person name="Fitzpatrick D.A."/>
            <person name="Frisvad J.C."/>
            <person name="Nielsen K.L."/>
        </authorList>
    </citation>
    <scope>NUCLEOTIDE SEQUENCE</scope>
    <source>
        <strain evidence="9">IBT 17514</strain>
    </source>
</reference>
<dbReference type="GO" id="GO:0004659">
    <property type="term" value="F:prenyltransferase activity"/>
    <property type="evidence" value="ECO:0007669"/>
    <property type="project" value="InterPro"/>
</dbReference>
<dbReference type="GO" id="GO:0016829">
    <property type="term" value="F:lyase activity"/>
    <property type="evidence" value="ECO:0007669"/>
    <property type="project" value="UniProtKB-KW"/>
</dbReference>
<comment type="similarity">
    <text evidence="7">In the C-terminal section; belongs to the FPP/GGPP synthase family.</text>
</comment>
<organism evidence="9 10">
    <name type="scientific">Penicillium malachiteum</name>
    <dbReference type="NCBI Taxonomy" id="1324776"/>
    <lineage>
        <taxon>Eukaryota</taxon>
        <taxon>Fungi</taxon>
        <taxon>Dikarya</taxon>
        <taxon>Ascomycota</taxon>
        <taxon>Pezizomycotina</taxon>
        <taxon>Eurotiomycetes</taxon>
        <taxon>Eurotiomycetidae</taxon>
        <taxon>Eurotiales</taxon>
        <taxon>Aspergillaceae</taxon>
        <taxon>Penicillium</taxon>
    </lineage>
</organism>
<dbReference type="PROSITE" id="PS00444">
    <property type="entry name" value="POLYPRENYL_SYNTHASE_2"/>
    <property type="match status" value="1"/>
</dbReference>
<keyword evidence="4" id="KW-0460">Magnesium</keyword>
<dbReference type="Gene3D" id="1.10.600.10">
    <property type="entry name" value="Farnesyl Diphosphate Synthase"/>
    <property type="match status" value="2"/>
</dbReference>
<gene>
    <name evidence="9" type="ORF">N7493_008633</name>
</gene>
<evidence type="ECO:0000313" key="9">
    <source>
        <dbReference type="EMBL" id="KAJ5716722.1"/>
    </source>
</evidence>
<dbReference type="GO" id="GO:0046165">
    <property type="term" value="P:alcohol biosynthetic process"/>
    <property type="evidence" value="ECO:0007669"/>
    <property type="project" value="UniProtKB-ARBA"/>
</dbReference>
<comment type="caution">
    <text evidence="9">The sequence shown here is derived from an EMBL/GenBank/DDBJ whole genome shotgun (WGS) entry which is preliminary data.</text>
</comment>
<evidence type="ECO:0000256" key="4">
    <source>
        <dbReference type="ARBA" id="ARBA00022842"/>
    </source>
</evidence>
<dbReference type="InterPro" id="IPR000092">
    <property type="entry name" value="Polyprenyl_synt"/>
</dbReference>
<dbReference type="InterPro" id="IPR033749">
    <property type="entry name" value="Polyprenyl_synt_CS"/>
</dbReference>
<reference evidence="9" key="2">
    <citation type="submission" date="2023-01" db="EMBL/GenBank/DDBJ databases">
        <authorList>
            <person name="Petersen C."/>
        </authorList>
    </citation>
    <scope>NUCLEOTIDE SEQUENCE</scope>
    <source>
        <strain evidence="9">IBT 17514</strain>
    </source>
</reference>
<evidence type="ECO:0000256" key="1">
    <source>
        <dbReference type="ARBA" id="ARBA00004721"/>
    </source>
</evidence>
<name>A0AAD6HHH5_9EURO</name>
<keyword evidence="5" id="KW-0456">Lyase</keyword>
<keyword evidence="2" id="KW-0808">Transferase</keyword>
<dbReference type="SUPFAM" id="SSF48576">
    <property type="entry name" value="Terpenoid synthases"/>
    <property type="match status" value="2"/>
</dbReference>
<dbReference type="InterPro" id="IPR008949">
    <property type="entry name" value="Isoprenoid_synthase_dom_sf"/>
</dbReference>
<dbReference type="SFLD" id="SFLDS00005">
    <property type="entry name" value="Isoprenoid_Synthase_Type_I"/>
    <property type="match status" value="1"/>
</dbReference>
<dbReference type="GO" id="GO:0043386">
    <property type="term" value="P:mycotoxin biosynthetic process"/>
    <property type="evidence" value="ECO:0007669"/>
    <property type="project" value="UniProtKB-ARBA"/>
</dbReference>
<evidence type="ECO:0000313" key="10">
    <source>
        <dbReference type="Proteomes" id="UP001215712"/>
    </source>
</evidence>
<evidence type="ECO:0008006" key="11">
    <source>
        <dbReference type="Google" id="ProtNLM"/>
    </source>
</evidence>
<evidence type="ECO:0000256" key="3">
    <source>
        <dbReference type="ARBA" id="ARBA00022723"/>
    </source>
</evidence>
<dbReference type="GO" id="GO:0046872">
    <property type="term" value="F:metal ion binding"/>
    <property type="evidence" value="ECO:0007669"/>
    <property type="project" value="UniProtKB-KW"/>
</dbReference>
<dbReference type="GO" id="GO:0008299">
    <property type="term" value="P:isoprenoid biosynthetic process"/>
    <property type="evidence" value="ECO:0007669"/>
    <property type="project" value="InterPro"/>
</dbReference>
<comment type="similarity">
    <text evidence="8">In the N-terminal section; belongs to the terpene synthase family.</text>
</comment>
<sequence length="674" mass="76865">MKLKMFEFQYSQAVDRKLLEDAGCSTTLEVRIHSDNDRANKISERFLKDWESVAGHRIHGRDFNCSPTGNFAALAYPECDPDRLEIVAQVCDLIWAEDVDIRLLPADAIEYAATLAEKDLVNHSNSYHLTAFQFRGPRLGANPGYSQLHARVLMQWEDADKHSFDFAMTRIEDQYEIMAVDATNVPSLEQYLRLREVHSGARLYAGLCMLSANIFPSNEEIESMKDFMDPLTTFILLTNDYYSYRKERNLHQALKSGGHAFNAVSVLMNELAISEDDAKQRIREMMHKAEEVHNEGFARFKQRGLLPQKLEKFIMLSRLFAGGFYYWTATSPRYFEDREIALPEAPPSPVDTKTHIGPFTDPSPQKLGSNIASAPLHYILSSPSKRVREAFIHALDAWYKVPLSKLEVMVDIVAVIHTSTLILDDVEDESPLRRQMASTHSIFGKAQAINSATYAVLRAFKMVEKYLKPESFSIVLDELEDLALGQSMDLNWRYCKRCPNIEEYKKMVDLKTGSLFKCAVRLVEAESSLAMKIPEVSQLATLLGRYFQIRDDLKNLESEDYAAQKGFCEDFDEAKFSFPLVHSLSEALSAKGSNYDMAPNTILGILHNPHPMGLTIQQKQYVLDYLKNKTDSLGYTTEFLRESEKEIRDLLHTIETKTGVHNYLIRLLLRGLAR</sequence>
<dbReference type="Pfam" id="PF19086">
    <property type="entry name" value="Terpene_syn_C_2"/>
    <property type="match status" value="1"/>
</dbReference>
<keyword evidence="6" id="KW-0511">Multifunctional enzyme</keyword>
<protein>
    <recommendedName>
        <fullName evidence="11">Terpenoid synthase</fullName>
    </recommendedName>
</protein>
<evidence type="ECO:0000256" key="5">
    <source>
        <dbReference type="ARBA" id="ARBA00023239"/>
    </source>
</evidence>
<proteinExistence type="inferred from homology"/>
<evidence type="ECO:0000256" key="6">
    <source>
        <dbReference type="ARBA" id="ARBA00023268"/>
    </source>
</evidence>
<dbReference type="PANTHER" id="PTHR12001:SF72">
    <property type="entry name" value="THIJ_PFPI FAMILY PROTEIN (AFU_ORTHOLOGUE AFUA_3G01210)-RELATED"/>
    <property type="match status" value="1"/>
</dbReference>
<evidence type="ECO:0000256" key="7">
    <source>
        <dbReference type="ARBA" id="ARBA00038363"/>
    </source>
</evidence>
<evidence type="ECO:0000256" key="2">
    <source>
        <dbReference type="ARBA" id="ARBA00022679"/>
    </source>
</evidence>
<dbReference type="Pfam" id="PF00348">
    <property type="entry name" value="polyprenyl_synt"/>
    <property type="match status" value="1"/>
</dbReference>
<keyword evidence="10" id="KW-1185">Reference proteome</keyword>
<dbReference type="PANTHER" id="PTHR12001">
    <property type="entry name" value="GERANYLGERANYL PYROPHOSPHATE SYNTHASE"/>
    <property type="match status" value="1"/>
</dbReference>
<comment type="pathway">
    <text evidence="1">Secondary metabolite biosynthesis; terpenoid biosynthesis.</text>
</comment>
<accession>A0AAD6HHH5</accession>
<evidence type="ECO:0000256" key="8">
    <source>
        <dbReference type="ARBA" id="ARBA00038372"/>
    </source>
</evidence>
<dbReference type="AlphaFoldDB" id="A0AAD6HHH5"/>
<dbReference type="Proteomes" id="UP001215712">
    <property type="component" value="Unassembled WGS sequence"/>
</dbReference>
<dbReference type="EMBL" id="JAQJAN010000012">
    <property type="protein sequence ID" value="KAJ5716722.1"/>
    <property type="molecule type" value="Genomic_DNA"/>
</dbReference>
<keyword evidence="3" id="KW-0479">Metal-binding</keyword>